<dbReference type="RefSeq" id="WP_114339000.1">
    <property type="nucleotide sequence ID" value="NZ_QPID01000008.1"/>
</dbReference>
<dbReference type="EMBL" id="QPID01000008">
    <property type="protein sequence ID" value="RCU48876.1"/>
    <property type="molecule type" value="Genomic_DNA"/>
</dbReference>
<dbReference type="NCBIfam" id="TIGR01853">
    <property type="entry name" value="lipid_A_lpxD"/>
    <property type="match status" value="1"/>
</dbReference>
<dbReference type="AlphaFoldDB" id="A0A368NF84"/>
<reference evidence="9 10" key="1">
    <citation type="submission" date="2018-07" db="EMBL/GenBank/DDBJ databases">
        <title>Corallincola holothuriorum sp. nov., a new facultative anaerobe isolated from sea cucumber Apostichopus japonicus.</title>
        <authorList>
            <person name="Xia H."/>
        </authorList>
    </citation>
    <scope>NUCLEOTIDE SEQUENCE [LARGE SCALE GENOMIC DNA]</scope>
    <source>
        <strain evidence="9 10">C4</strain>
    </source>
</reference>
<dbReference type="HAMAP" id="MF_00523">
    <property type="entry name" value="LpxD"/>
    <property type="match status" value="1"/>
</dbReference>
<accession>A0A368NF84</accession>
<evidence type="ECO:0000256" key="1">
    <source>
        <dbReference type="ARBA" id="ARBA00022516"/>
    </source>
</evidence>
<dbReference type="InterPro" id="IPR020573">
    <property type="entry name" value="UDP_GlcNAc_AcTrfase_non-rep"/>
</dbReference>
<dbReference type="SUPFAM" id="SSF51161">
    <property type="entry name" value="Trimeric LpxA-like enzymes"/>
    <property type="match status" value="1"/>
</dbReference>
<evidence type="ECO:0000256" key="7">
    <source>
        <dbReference type="HAMAP-Rule" id="MF_00523"/>
    </source>
</evidence>
<comment type="caution">
    <text evidence="9">The sequence shown here is derived from an EMBL/GenBank/DDBJ whole genome shotgun (WGS) entry which is preliminary data.</text>
</comment>
<evidence type="ECO:0000256" key="2">
    <source>
        <dbReference type="ARBA" id="ARBA00022556"/>
    </source>
</evidence>
<dbReference type="NCBIfam" id="NF002060">
    <property type="entry name" value="PRK00892.1"/>
    <property type="match status" value="1"/>
</dbReference>
<dbReference type="Pfam" id="PF00132">
    <property type="entry name" value="Hexapep"/>
    <property type="match status" value="1"/>
</dbReference>
<dbReference type="InterPro" id="IPR001451">
    <property type="entry name" value="Hexapep"/>
</dbReference>
<dbReference type="PANTHER" id="PTHR43378">
    <property type="entry name" value="UDP-3-O-ACYLGLUCOSAMINE N-ACYLTRANSFERASE"/>
    <property type="match status" value="1"/>
</dbReference>
<dbReference type="InterPro" id="IPR011004">
    <property type="entry name" value="Trimer_LpxA-like_sf"/>
</dbReference>
<evidence type="ECO:0000313" key="10">
    <source>
        <dbReference type="Proteomes" id="UP000252558"/>
    </source>
</evidence>
<evidence type="ECO:0000259" key="8">
    <source>
        <dbReference type="Pfam" id="PF04613"/>
    </source>
</evidence>
<dbReference type="Pfam" id="PF04613">
    <property type="entry name" value="LpxD"/>
    <property type="match status" value="1"/>
</dbReference>
<feature type="domain" description="UDP-3-O-[3-hydroxymyristoyl] glucosamine N-acyltransferase non-repeat region" evidence="8">
    <location>
        <begin position="23"/>
        <end position="89"/>
    </location>
</feature>
<keyword evidence="1 7" id="KW-0444">Lipid biosynthesis</keyword>
<comment type="pathway">
    <text evidence="7">Bacterial outer membrane biogenesis; LPS lipid A biosynthesis.</text>
</comment>
<comment type="subunit">
    <text evidence="7">Homotrimer.</text>
</comment>
<comment type="similarity">
    <text evidence="7">Belongs to the transferase hexapeptide repeat family. LpxD subfamily.</text>
</comment>
<keyword evidence="4 7" id="KW-0677">Repeat</keyword>
<keyword evidence="10" id="KW-1185">Reference proteome</keyword>
<evidence type="ECO:0000256" key="3">
    <source>
        <dbReference type="ARBA" id="ARBA00022679"/>
    </source>
</evidence>
<evidence type="ECO:0000256" key="6">
    <source>
        <dbReference type="ARBA" id="ARBA00023315"/>
    </source>
</evidence>
<proteinExistence type="inferred from homology"/>
<comment type="function">
    <text evidence="7">Catalyzes the N-acylation of UDP-3-O-acylglucosamine using 3-hydroxyacyl-ACP as the acyl donor. Is involved in the biosynthesis of lipid A, a phosphorylated glycolipid that anchors the lipopolysaccharide to the outer membrane of the cell.</text>
</comment>
<dbReference type="GO" id="GO:0009245">
    <property type="term" value="P:lipid A biosynthetic process"/>
    <property type="evidence" value="ECO:0007669"/>
    <property type="project" value="UniProtKB-UniRule"/>
</dbReference>
<dbReference type="Gene3D" id="2.160.10.10">
    <property type="entry name" value="Hexapeptide repeat proteins"/>
    <property type="match status" value="1"/>
</dbReference>
<keyword evidence="2 7" id="KW-0441">Lipid A biosynthesis</keyword>
<dbReference type="GO" id="GO:0103118">
    <property type="term" value="F:UDP-3-O-[(3R)-3-hydroxyacyl]-glucosamine N-acyltransferase activity"/>
    <property type="evidence" value="ECO:0007669"/>
    <property type="project" value="UniProtKB-EC"/>
</dbReference>
<feature type="active site" description="Proton acceptor" evidence="7">
    <location>
        <position position="238"/>
    </location>
</feature>
<gene>
    <name evidence="7 9" type="primary">lpxD</name>
    <name evidence="9" type="ORF">DU002_13930</name>
</gene>
<organism evidence="9 10">
    <name type="scientific">Corallincola holothuriorum</name>
    <dbReference type="NCBI Taxonomy" id="2282215"/>
    <lineage>
        <taxon>Bacteria</taxon>
        <taxon>Pseudomonadati</taxon>
        <taxon>Pseudomonadota</taxon>
        <taxon>Gammaproteobacteria</taxon>
        <taxon>Alteromonadales</taxon>
        <taxon>Psychromonadaceae</taxon>
        <taxon>Corallincola</taxon>
    </lineage>
</organism>
<dbReference type="Proteomes" id="UP000252558">
    <property type="component" value="Unassembled WGS sequence"/>
</dbReference>
<dbReference type="Gene3D" id="1.20.5.170">
    <property type="match status" value="1"/>
</dbReference>
<evidence type="ECO:0000313" key="9">
    <source>
        <dbReference type="EMBL" id="RCU48876.1"/>
    </source>
</evidence>
<evidence type="ECO:0000256" key="4">
    <source>
        <dbReference type="ARBA" id="ARBA00022737"/>
    </source>
</evidence>
<sequence>MPTFTLSELAEHLGAELIGDGTVEVESVASLDSAGDRQVAFLTNPKYKEQLQACSASAVIVAPAVAELCPTNAIVMANPYLGYAKAAQLLDTSPEPSQGIHPTAVLDDVTLGQGVSVGAYTVIEPGSIIADGARIGANCYIGHCSQIGAETRIFSNVVMYHRTHTGVACRIHSGAVIGADGFGYANDAGNWVRIPQTGQVILGDNVEIGACTTVDRGALENTVIHSGVIIDDHCHVAHNVVMGERTAVAGATTFAGSVTVGKQCVIGGASVINGHIEIADNVHYSGMSMVMRGAKEPGVYSSGVITLPNKEWRKNAARFPKLDEMYRRIKVLEDELNALKRED</sequence>
<evidence type="ECO:0000256" key="5">
    <source>
        <dbReference type="ARBA" id="ARBA00023098"/>
    </source>
</evidence>
<dbReference type="InterPro" id="IPR007691">
    <property type="entry name" value="LpxD"/>
</dbReference>
<dbReference type="CDD" id="cd03352">
    <property type="entry name" value="LbH_LpxD"/>
    <property type="match status" value="1"/>
</dbReference>
<dbReference type="GO" id="GO:0016020">
    <property type="term" value="C:membrane"/>
    <property type="evidence" value="ECO:0007669"/>
    <property type="project" value="GOC"/>
</dbReference>
<name>A0A368NF84_9GAMM</name>
<protein>
    <recommendedName>
        <fullName evidence="7">UDP-3-O-acylglucosamine N-acyltransferase</fullName>
        <ecNumber evidence="7">2.3.1.191</ecNumber>
    </recommendedName>
</protein>
<comment type="catalytic activity">
    <reaction evidence="7">
        <text>a UDP-3-O-[(3R)-3-hydroxyacyl]-alpha-D-glucosamine + a (3R)-hydroxyacyl-[ACP] = a UDP-2-N,3-O-bis[(3R)-3-hydroxyacyl]-alpha-D-glucosamine + holo-[ACP] + H(+)</text>
        <dbReference type="Rhea" id="RHEA:53836"/>
        <dbReference type="Rhea" id="RHEA-COMP:9685"/>
        <dbReference type="Rhea" id="RHEA-COMP:9945"/>
        <dbReference type="ChEBI" id="CHEBI:15378"/>
        <dbReference type="ChEBI" id="CHEBI:64479"/>
        <dbReference type="ChEBI" id="CHEBI:78827"/>
        <dbReference type="ChEBI" id="CHEBI:137740"/>
        <dbReference type="ChEBI" id="CHEBI:137748"/>
        <dbReference type="EC" id="2.3.1.191"/>
    </reaction>
</comment>
<dbReference type="GO" id="GO:0016410">
    <property type="term" value="F:N-acyltransferase activity"/>
    <property type="evidence" value="ECO:0007669"/>
    <property type="project" value="InterPro"/>
</dbReference>
<dbReference type="UniPathway" id="UPA00973"/>
<dbReference type="InterPro" id="IPR018357">
    <property type="entry name" value="Hexapep_transf_CS"/>
</dbReference>
<keyword evidence="6 7" id="KW-0012">Acyltransferase</keyword>
<dbReference type="EC" id="2.3.1.191" evidence="7"/>
<dbReference type="PROSITE" id="PS00101">
    <property type="entry name" value="HEXAPEP_TRANSFERASES"/>
    <property type="match status" value="1"/>
</dbReference>
<keyword evidence="3 7" id="KW-0808">Transferase</keyword>
<dbReference type="OrthoDB" id="9784739at2"/>
<dbReference type="Gene3D" id="3.40.1390.10">
    <property type="entry name" value="MurE/MurF, N-terminal domain"/>
    <property type="match status" value="1"/>
</dbReference>
<keyword evidence="5 7" id="KW-0443">Lipid metabolism</keyword>
<dbReference type="PANTHER" id="PTHR43378:SF2">
    <property type="entry name" value="UDP-3-O-ACYLGLUCOSAMINE N-ACYLTRANSFERASE 1, MITOCHONDRIAL-RELATED"/>
    <property type="match status" value="1"/>
</dbReference>